<feature type="coiled-coil region" evidence="1">
    <location>
        <begin position="10"/>
        <end position="37"/>
    </location>
</feature>
<evidence type="ECO:0000313" key="4">
    <source>
        <dbReference type="Proteomes" id="UP000639606"/>
    </source>
</evidence>
<dbReference type="Pfam" id="PF13560">
    <property type="entry name" value="HTH_31"/>
    <property type="match status" value="1"/>
</dbReference>
<dbReference type="Pfam" id="PF19054">
    <property type="entry name" value="DUF5753"/>
    <property type="match status" value="1"/>
</dbReference>
<dbReference type="SUPFAM" id="SSF47413">
    <property type="entry name" value="lambda repressor-like DNA-binding domains"/>
    <property type="match status" value="1"/>
</dbReference>
<comment type="caution">
    <text evidence="3">The sequence shown here is derived from an EMBL/GenBank/DDBJ whole genome shotgun (WGS) entry which is preliminary data.</text>
</comment>
<gene>
    <name evidence="3" type="ORF">GCM10010185_13880</name>
</gene>
<dbReference type="Proteomes" id="UP000639606">
    <property type="component" value="Unassembled WGS sequence"/>
</dbReference>
<protein>
    <submittedName>
        <fullName evidence="3">Transcriptional regulator</fullName>
    </submittedName>
</protein>
<dbReference type="EMBL" id="BMRG01000002">
    <property type="protein sequence ID" value="GGP43473.1"/>
    <property type="molecule type" value="Genomic_DNA"/>
</dbReference>
<accession>A0A918EDD8</accession>
<dbReference type="PROSITE" id="PS50943">
    <property type="entry name" value="HTH_CROC1"/>
    <property type="match status" value="1"/>
</dbReference>
<dbReference type="AlphaFoldDB" id="A0A918EDD8"/>
<keyword evidence="4" id="KW-1185">Reference proteome</keyword>
<keyword evidence="1" id="KW-0175">Coiled coil</keyword>
<dbReference type="SMART" id="SM00530">
    <property type="entry name" value="HTH_XRE"/>
    <property type="match status" value="1"/>
</dbReference>
<dbReference type="InterPro" id="IPR043917">
    <property type="entry name" value="DUF5753"/>
</dbReference>
<dbReference type="GO" id="GO:0003677">
    <property type="term" value="F:DNA binding"/>
    <property type="evidence" value="ECO:0007669"/>
    <property type="project" value="InterPro"/>
</dbReference>
<sequence length="291" mass="32577">MPSSAAPIRRRKLAVRLAELRKAAKKQQKEAAEWTGLSQSTISRVERAEYPIEIKHVRLLAMCYGVESPELDQLLRMAEESDDRGLLIAHSDTVPDFARDYFELEGYATELWVHEPAWVFGLFQTPAYARAVLLAAEPNPTAAELDRALALRIARQARLYGEQQPILRVVLDEAVLHRAIGGAEVMAEQLAHLVEVSKLPTVDLRVLPFRTGAHRAVGAGFTVLRFEDTPGMNVVYTENLRSGAYLEKPTDLDHHVQVFEEIVSAALAPEESRDLLDTLRQALWRQPEGAL</sequence>
<evidence type="ECO:0000256" key="1">
    <source>
        <dbReference type="SAM" id="Coils"/>
    </source>
</evidence>
<dbReference type="CDD" id="cd00093">
    <property type="entry name" value="HTH_XRE"/>
    <property type="match status" value="1"/>
</dbReference>
<dbReference type="InterPro" id="IPR001387">
    <property type="entry name" value="Cro/C1-type_HTH"/>
</dbReference>
<dbReference type="Gene3D" id="1.10.260.40">
    <property type="entry name" value="lambda repressor-like DNA-binding domains"/>
    <property type="match status" value="1"/>
</dbReference>
<proteinExistence type="predicted"/>
<reference evidence="3" key="1">
    <citation type="journal article" date="2014" name="Int. J. Syst. Evol. Microbiol.">
        <title>Complete genome sequence of Corynebacterium casei LMG S-19264T (=DSM 44701T), isolated from a smear-ripened cheese.</title>
        <authorList>
            <consortium name="US DOE Joint Genome Institute (JGI-PGF)"/>
            <person name="Walter F."/>
            <person name="Albersmeier A."/>
            <person name="Kalinowski J."/>
            <person name="Ruckert C."/>
        </authorList>
    </citation>
    <scope>NUCLEOTIDE SEQUENCE</scope>
    <source>
        <strain evidence="3">JCM 3313</strain>
    </source>
</reference>
<organism evidence="3 4">
    <name type="scientific">Saccharothrix coeruleofusca</name>
    <dbReference type="NCBI Taxonomy" id="33919"/>
    <lineage>
        <taxon>Bacteria</taxon>
        <taxon>Bacillati</taxon>
        <taxon>Actinomycetota</taxon>
        <taxon>Actinomycetes</taxon>
        <taxon>Pseudonocardiales</taxon>
        <taxon>Pseudonocardiaceae</taxon>
        <taxon>Saccharothrix</taxon>
    </lineage>
</organism>
<dbReference type="InterPro" id="IPR010982">
    <property type="entry name" value="Lambda_DNA-bd_dom_sf"/>
</dbReference>
<evidence type="ECO:0000313" key="3">
    <source>
        <dbReference type="EMBL" id="GGP43473.1"/>
    </source>
</evidence>
<dbReference type="RefSeq" id="WP_189222209.1">
    <property type="nucleotide sequence ID" value="NZ_BMRG01000002.1"/>
</dbReference>
<evidence type="ECO:0000259" key="2">
    <source>
        <dbReference type="PROSITE" id="PS50943"/>
    </source>
</evidence>
<feature type="domain" description="HTH cro/C1-type" evidence="2">
    <location>
        <begin position="17"/>
        <end position="71"/>
    </location>
</feature>
<reference evidence="3" key="2">
    <citation type="submission" date="2020-09" db="EMBL/GenBank/DDBJ databases">
        <authorList>
            <person name="Sun Q."/>
            <person name="Ohkuma M."/>
        </authorList>
    </citation>
    <scope>NUCLEOTIDE SEQUENCE</scope>
    <source>
        <strain evidence="3">JCM 3313</strain>
    </source>
</reference>
<name>A0A918EDD8_9PSEU</name>